<dbReference type="GO" id="GO:0007165">
    <property type="term" value="P:signal transduction"/>
    <property type="evidence" value="ECO:0007669"/>
    <property type="project" value="UniProtKB-KW"/>
</dbReference>
<feature type="transmembrane region" description="Helical" evidence="9">
    <location>
        <begin position="12"/>
        <end position="33"/>
    </location>
</feature>
<dbReference type="InterPro" id="IPR033480">
    <property type="entry name" value="sCache_2"/>
</dbReference>
<protein>
    <submittedName>
        <fullName evidence="12">Chemotaxis protein</fullName>
    </submittedName>
</protein>
<accession>A0A512DRH5</accession>
<dbReference type="InterPro" id="IPR004090">
    <property type="entry name" value="Chemotax_Me-accpt_rcpt"/>
</dbReference>
<dbReference type="Pfam" id="PF00015">
    <property type="entry name" value="MCPsignal"/>
    <property type="match status" value="1"/>
</dbReference>
<evidence type="ECO:0000256" key="4">
    <source>
        <dbReference type="ARBA" id="ARBA00022989"/>
    </source>
</evidence>
<dbReference type="PANTHER" id="PTHR32089:SF112">
    <property type="entry name" value="LYSOZYME-LIKE PROTEIN-RELATED"/>
    <property type="match status" value="1"/>
</dbReference>
<dbReference type="SUPFAM" id="SSF58104">
    <property type="entry name" value="Methyl-accepting chemotaxis protein (MCP) signaling domain"/>
    <property type="match status" value="1"/>
</dbReference>
<keyword evidence="6 8" id="KW-0807">Transducer</keyword>
<dbReference type="PROSITE" id="PS50885">
    <property type="entry name" value="HAMP"/>
    <property type="match status" value="1"/>
</dbReference>
<sequence>MIGTLKIKYKIMLIVAAGLAGLIVVASISLMTLRSQMFSERQGQTQHLIETAMTLVDHYAQAARDGASSDDAAQKAALAALSSLRYADGEYFFVLDPAGTVVAHGADPRLVGKNLKAVKDQNGVAFVAKMLEGAVAGNGVTVRYVWPKGKDTAPQPKIAFAKRHESWGWVIGSGIYIDDVNKAFVVTALQLGGACLLVVLLLGTVAILLGRAIVRPIPVMQRSIAAARRGDLSQTVSISTGDEVAEMARDFNHLLESLRSSIGEVGLASGSVSAASVELTASSEEMSRNAESMNNRADDISHAMNGVVAAVGELSSIAGRLAESADSVAAASEEMTASISEVARHAANSSDVAHQASAAAGQARDTLGGAEAAIGSAVEDIRQLSANSAEIGEVIKVISDIAEQTNLLALNATIEAARAGEAGKGFAVVATEVKNLATQSARAAENIAQRITATQEQTGRSVASISQVADAMTRVSGSIGAIHGVIARIDEIAAAIATEVAQQTATTSEIGRNVSQVADSAKTVAADTGQTADQANMVHDALLTMVEIAQSTAAGATETSSAAGELSRLATILDQLVKGYKLAA</sequence>
<feature type="transmembrane region" description="Helical" evidence="9">
    <location>
        <begin position="191"/>
        <end position="214"/>
    </location>
</feature>
<dbReference type="Pfam" id="PF17200">
    <property type="entry name" value="sCache_2"/>
    <property type="match status" value="1"/>
</dbReference>
<dbReference type="Proteomes" id="UP000321523">
    <property type="component" value="Unassembled WGS sequence"/>
</dbReference>
<dbReference type="GO" id="GO:0006935">
    <property type="term" value="P:chemotaxis"/>
    <property type="evidence" value="ECO:0007669"/>
    <property type="project" value="InterPro"/>
</dbReference>
<dbReference type="GO" id="GO:0005886">
    <property type="term" value="C:plasma membrane"/>
    <property type="evidence" value="ECO:0007669"/>
    <property type="project" value="UniProtKB-SubCell"/>
</dbReference>
<evidence type="ECO:0000256" key="5">
    <source>
        <dbReference type="ARBA" id="ARBA00023136"/>
    </source>
</evidence>
<gene>
    <name evidence="12" type="ORF">SAE02_29680</name>
</gene>
<evidence type="ECO:0000256" key="1">
    <source>
        <dbReference type="ARBA" id="ARBA00004651"/>
    </source>
</evidence>
<dbReference type="Gene3D" id="3.30.450.20">
    <property type="entry name" value="PAS domain"/>
    <property type="match status" value="1"/>
</dbReference>
<feature type="domain" description="Methyl-accepting transducer" evidence="10">
    <location>
        <begin position="296"/>
        <end position="525"/>
    </location>
</feature>
<evidence type="ECO:0000256" key="7">
    <source>
        <dbReference type="ARBA" id="ARBA00029447"/>
    </source>
</evidence>
<dbReference type="Gene3D" id="6.10.340.10">
    <property type="match status" value="1"/>
</dbReference>
<proteinExistence type="inferred from homology"/>
<evidence type="ECO:0000256" key="8">
    <source>
        <dbReference type="PROSITE-ProRule" id="PRU00284"/>
    </source>
</evidence>
<feature type="domain" description="HAMP" evidence="11">
    <location>
        <begin position="211"/>
        <end position="263"/>
    </location>
</feature>
<reference evidence="12 13" key="1">
    <citation type="submission" date="2019-07" db="EMBL/GenBank/DDBJ databases">
        <title>Whole genome shotgun sequence of Skermanella aerolata NBRC 106429.</title>
        <authorList>
            <person name="Hosoyama A."/>
            <person name="Uohara A."/>
            <person name="Ohji S."/>
            <person name="Ichikawa N."/>
        </authorList>
    </citation>
    <scope>NUCLEOTIDE SEQUENCE [LARGE SCALE GENOMIC DNA]</scope>
    <source>
        <strain evidence="12 13">NBRC 106429</strain>
    </source>
</reference>
<dbReference type="EMBL" id="BJYZ01000013">
    <property type="protein sequence ID" value="GEO38820.1"/>
    <property type="molecule type" value="Genomic_DNA"/>
</dbReference>
<evidence type="ECO:0000259" key="10">
    <source>
        <dbReference type="PROSITE" id="PS50111"/>
    </source>
</evidence>
<evidence type="ECO:0000256" key="9">
    <source>
        <dbReference type="SAM" id="Phobius"/>
    </source>
</evidence>
<keyword evidence="5 9" id="KW-0472">Membrane</keyword>
<dbReference type="RefSeq" id="WP_044429257.1">
    <property type="nucleotide sequence ID" value="NZ_BJYZ01000013.1"/>
</dbReference>
<dbReference type="InterPro" id="IPR003660">
    <property type="entry name" value="HAMP_dom"/>
</dbReference>
<dbReference type="GO" id="GO:0004888">
    <property type="term" value="F:transmembrane signaling receptor activity"/>
    <property type="evidence" value="ECO:0007669"/>
    <property type="project" value="InterPro"/>
</dbReference>
<comment type="similarity">
    <text evidence="7">Belongs to the methyl-accepting chemotaxis (MCP) protein family.</text>
</comment>
<name>A0A512DRH5_9PROT</name>
<dbReference type="AlphaFoldDB" id="A0A512DRH5"/>
<dbReference type="Gene3D" id="1.10.287.950">
    <property type="entry name" value="Methyl-accepting chemotaxis protein"/>
    <property type="match status" value="1"/>
</dbReference>
<dbReference type="PROSITE" id="PS50111">
    <property type="entry name" value="CHEMOTAXIS_TRANSDUC_2"/>
    <property type="match status" value="1"/>
</dbReference>
<dbReference type="CDD" id="cd06225">
    <property type="entry name" value="HAMP"/>
    <property type="match status" value="1"/>
</dbReference>
<comment type="subcellular location">
    <subcellularLocation>
        <location evidence="1">Cell membrane</location>
        <topology evidence="1">Multi-pass membrane protein</topology>
    </subcellularLocation>
</comment>
<dbReference type="PRINTS" id="PR00260">
    <property type="entry name" value="CHEMTRNSDUCR"/>
</dbReference>
<comment type="caution">
    <text evidence="12">The sequence shown here is derived from an EMBL/GenBank/DDBJ whole genome shotgun (WGS) entry which is preliminary data.</text>
</comment>
<dbReference type="OrthoDB" id="3378718at2"/>
<keyword evidence="13" id="KW-1185">Reference proteome</keyword>
<keyword evidence="4 9" id="KW-1133">Transmembrane helix</keyword>
<evidence type="ECO:0000256" key="3">
    <source>
        <dbReference type="ARBA" id="ARBA00022692"/>
    </source>
</evidence>
<dbReference type="SMART" id="SM01049">
    <property type="entry name" value="Cache_2"/>
    <property type="match status" value="1"/>
</dbReference>
<evidence type="ECO:0000256" key="6">
    <source>
        <dbReference type="ARBA" id="ARBA00023224"/>
    </source>
</evidence>
<evidence type="ECO:0000256" key="2">
    <source>
        <dbReference type="ARBA" id="ARBA00022475"/>
    </source>
</evidence>
<keyword evidence="2" id="KW-1003">Cell membrane</keyword>
<dbReference type="InterPro" id="IPR004089">
    <property type="entry name" value="MCPsignal_dom"/>
</dbReference>
<keyword evidence="3 9" id="KW-0812">Transmembrane</keyword>
<dbReference type="SMART" id="SM00304">
    <property type="entry name" value="HAMP"/>
    <property type="match status" value="1"/>
</dbReference>
<evidence type="ECO:0000313" key="12">
    <source>
        <dbReference type="EMBL" id="GEO38820.1"/>
    </source>
</evidence>
<organism evidence="12 13">
    <name type="scientific">Skermanella aerolata</name>
    <dbReference type="NCBI Taxonomy" id="393310"/>
    <lineage>
        <taxon>Bacteria</taxon>
        <taxon>Pseudomonadati</taxon>
        <taxon>Pseudomonadota</taxon>
        <taxon>Alphaproteobacteria</taxon>
        <taxon>Rhodospirillales</taxon>
        <taxon>Azospirillaceae</taxon>
        <taxon>Skermanella</taxon>
    </lineage>
</organism>
<dbReference type="SMART" id="SM00283">
    <property type="entry name" value="MA"/>
    <property type="match status" value="1"/>
</dbReference>
<evidence type="ECO:0000259" key="11">
    <source>
        <dbReference type="PROSITE" id="PS50885"/>
    </source>
</evidence>
<evidence type="ECO:0000313" key="13">
    <source>
        <dbReference type="Proteomes" id="UP000321523"/>
    </source>
</evidence>
<dbReference type="Pfam" id="PF00672">
    <property type="entry name" value="HAMP"/>
    <property type="match status" value="1"/>
</dbReference>
<dbReference type="PANTHER" id="PTHR32089">
    <property type="entry name" value="METHYL-ACCEPTING CHEMOTAXIS PROTEIN MCPB"/>
    <property type="match status" value="1"/>
</dbReference>